<protein>
    <submittedName>
        <fullName evidence="2">DUF4198 domain-containing protein</fullName>
    </submittedName>
</protein>
<dbReference type="EMBL" id="JACVEW010000011">
    <property type="protein sequence ID" value="MBP0048745.1"/>
    <property type="molecule type" value="Genomic_DNA"/>
</dbReference>
<dbReference type="InterPro" id="IPR019613">
    <property type="entry name" value="DUF4198"/>
</dbReference>
<name>A0ABS3ZAM0_9GAMM</name>
<sequence length="267" mass="29545">MKRFGAGALLVLGMSLATVAQAHRAWMLPSATVLSGDNAWVTVDGAVSNSLFYFEYHPLQLDSLQILSPSGEAVDAQNRAKGRFRSTFDVELKEEGTYTLQMHRQGVFAFFKMDGKPTRWWGRADELDQIPVAAQDLRVSEVDRRMQVFVTRGAPTNATFMPSGQGLELVPLTHPNDLVTAEPVRFKFLLDGKPAAGLSGVLIRDGIRYRDRVDEIALTTDGGGKVEVIFDEPGMYWLELEAEQPSQVVEGAKRRLSYSATLEVLPL</sequence>
<organism evidence="2 3">
    <name type="scientific">Marinobacterium alkalitolerans</name>
    <dbReference type="NCBI Taxonomy" id="1542925"/>
    <lineage>
        <taxon>Bacteria</taxon>
        <taxon>Pseudomonadati</taxon>
        <taxon>Pseudomonadota</taxon>
        <taxon>Gammaproteobacteria</taxon>
        <taxon>Oceanospirillales</taxon>
        <taxon>Oceanospirillaceae</taxon>
        <taxon>Marinobacterium</taxon>
    </lineage>
</organism>
<evidence type="ECO:0000313" key="2">
    <source>
        <dbReference type="EMBL" id="MBP0048745.1"/>
    </source>
</evidence>
<dbReference type="Pfam" id="PF10670">
    <property type="entry name" value="DUF4198"/>
    <property type="match status" value="1"/>
</dbReference>
<reference evidence="2 3" key="1">
    <citation type="submission" date="2020-09" db="EMBL/GenBank/DDBJ databases">
        <authorList>
            <person name="Tanuku N.R.S."/>
        </authorList>
    </citation>
    <scope>NUCLEOTIDE SEQUENCE [LARGE SCALE GENOMIC DNA]</scope>
    <source>
        <strain evidence="2 3">AK62</strain>
    </source>
</reference>
<evidence type="ECO:0000313" key="3">
    <source>
        <dbReference type="Proteomes" id="UP000810171"/>
    </source>
</evidence>
<dbReference type="Proteomes" id="UP000810171">
    <property type="component" value="Unassembled WGS sequence"/>
</dbReference>
<keyword evidence="1" id="KW-0732">Signal</keyword>
<accession>A0ABS3ZAM0</accession>
<keyword evidence="3" id="KW-1185">Reference proteome</keyword>
<evidence type="ECO:0000256" key="1">
    <source>
        <dbReference type="SAM" id="SignalP"/>
    </source>
</evidence>
<feature type="signal peptide" evidence="1">
    <location>
        <begin position="1"/>
        <end position="22"/>
    </location>
</feature>
<proteinExistence type="predicted"/>
<gene>
    <name evidence="2" type="ORF">H9C73_08340</name>
</gene>
<feature type="chain" id="PRO_5047211950" evidence="1">
    <location>
        <begin position="23"/>
        <end position="267"/>
    </location>
</feature>
<comment type="caution">
    <text evidence="2">The sequence shown here is derived from an EMBL/GenBank/DDBJ whole genome shotgun (WGS) entry which is preliminary data.</text>
</comment>